<evidence type="ECO:0000256" key="4">
    <source>
        <dbReference type="ARBA" id="ARBA00022723"/>
    </source>
</evidence>
<organism evidence="8 9">
    <name type="scientific">Ancylostoma ceylanicum</name>
    <dbReference type="NCBI Taxonomy" id="53326"/>
    <lineage>
        <taxon>Eukaryota</taxon>
        <taxon>Metazoa</taxon>
        <taxon>Ecdysozoa</taxon>
        <taxon>Nematoda</taxon>
        <taxon>Chromadorea</taxon>
        <taxon>Rhabditida</taxon>
        <taxon>Rhabditina</taxon>
        <taxon>Rhabditomorpha</taxon>
        <taxon>Strongyloidea</taxon>
        <taxon>Ancylostomatidae</taxon>
        <taxon>Ancylostomatinae</taxon>
        <taxon>Ancylostoma</taxon>
    </lineage>
</organism>
<keyword evidence="5" id="KW-0460">Magnesium</keyword>
<proteinExistence type="predicted"/>
<comment type="cofactor">
    <cofactor evidence="1">
        <name>Mn(2+)</name>
        <dbReference type="ChEBI" id="CHEBI:29035"/>
    </cofactor>
</comment>
<evidence type="ECO:0000256" key="3">
    <source>
        <dbReference type="ARBA" id="ARBA00022679"/>
    </source>
</evidence>
<evidence type="ECO:0000256" key="5">
    <source>
        <dbReference type="ARBA" id="ARBA00022842"/>
    </source>
</evidence>
<dbReference type="OrthoDB" id="2274644at2759"/>
<evidence type="ECO:0000313" key="8">
    <source>
        <dbReference type="EMBL" id="EYC18700.1"/>
    </source>
</evidence>
<gene>
    <name evidence="8" type="primary">Acey_s0026.g1316</name>
    <name evidence="8" type="synonym">Acey-mut-2</name>
    <name evidence="8" type="ORF">Y032_0026g1316</name>
</gene>
<evidence type="ECO:0000259" key="7">
    <source>
        <dbReference type="Pfam" id="PF22600"/>
    </source>
</evidence>
<evidence type="ECO:0000256" key="2">
    <source>
        <dbReference type="ARBA" id="ARBA00001946"/>
    </source>
</evidence>
<dbReference type="STRING" id="53326.A0A016UU39"/>
<feature type="domain" description="PAP-associated" evidence="6">
    <location>
        <begin position="372"/>
        <end position="428"/>
    </location>
</feature>
<reference evidence="9" key="1">
    <citation type="journal article" date="2015" name="Nat. Genet.">
        <title>The genome and transcriptome of the zoonotic hookworm Ancylostoma ceylanicum identify infection-specific gene families.</title>
        <authorList>
            <person name="Schwarz E.M."/>
            <person name="Hu Y."/>
            <person name="Antoshechkin I."/>
            <person name="Miller M.M."/>
            <person name="Sternberg P.W."/>
            <person name="Aroian R.V."/>
        </authorList>
    </citation>
    <scope>NUCLEOTIDE SEQUENCE</scope>
    <source>
        <strain evidence="9">HY135</strain>
    </source>
</reference>
<dbReference type="InterPro" id="IPR043519">
    <property type="entry name" value="NT_sf"/>
</dbReference>
<dbReference type="Pfam" id="PF22600">
    <property type="entry name" value="MTPAP-like_central"/>
    <property type="match status" value="1"/>
</dbReference>
<protein>
    <submittedName>
        <fullName evidence="8">Uncharacterized protein</fullName>
    </submittedName>
</protein>
<accession>A0A016UU39</accession>
<dbReference type="InterPro" id="IPR002058">
    <property type="entry name" value="PAP_assoc"/>
</dbReference>
<dbReference type="Gene3D" id="1.10.1410.10">
    <property type="match status" value="1"/>
</dbReference>
<evidence type="ECO:0000256" key="1">
    <source>
        <dbReference type="ARBA" id="ARBA00001936"/>
    </source>
</evidence>
<dbReference type="PANTHER" id="PTHR12271:SF128">
    <property type="entry name" value="PAP-ASSOCIATED DOMAIN-CONTAINING PROTEIN"/>
    <property type="match status" value="1"/>
</dbReference>
<dbReference type="SUPFAM" id="SSF81301">
    <property type="entry name" value="Nucleotidyltransferase"/>
    <property type="match status" value="1"/>
</dbReference>
<dbReference type="EMBL" id="JARK01001362">
    <property type="protein sequence ID" value="EYC18700.1"/>
    <property type="molecule type" value="Genomic_DNA"/>
</dbReference>
<name>A0A016UU39_9BILA</name>
<sequence length="467" mass="54382">MYNRYVVVQWMIDLLLYMSENLYFLQRNRSLIARCGVRNASQIRTVSAGVPQGYSIVRSSLRNCFPYIDFLELMNRNGNADVAGRERQRDRKCHPKYLVVPNTKFIEQSAKCYSRLFSNGVYVRMLDRLSEEINKYYWDNLETKGDFSAKMAFMDDIERTIRRRKDWRFKLFPSGSTMTQLASKGSDLDVAFWCPDARQFFPSEADAAYHFLHWIRHFLKTDREIADDIDDLDYVEAKVPVLRIKSKAGVEVDLSACTESFVSGIHNSYLIRGFVSWDSRFASLCMLVKDWATRSEVKNPKLGGFNSYAMVLLVIHFLQCGVSPPILPNLQKLFPERYARNVDGMVRFPMALDFADVELSRDHLEVEPNPLNLAQLFILFLDYYSRFEFRTRYICMRDAEAKWRDGRDGSSPISDTYTVFIRDPMDDHSPGRTVRDVQDLQAKMKIALEMLTSPQKTVRLSDILSYM</sequence>
<keyword evidence="3" id="KW-0808">Transferase</keyword>
<dbReference type="GO" id="GO:0050265">
    <property type="term" value="F:RNA uridylyltransferase activity"/>
    <property type="evidence" value="ECO:0007669"/>
    <property type="project" value="TreeGrafter"/>
</dbReference>
<feature type="domain" description="Poly(A) RNA polymerase mitochondrial-like central palm" evidence="7">
    <location>
        <begin position="129"/>
        <end position="274"/>
    </location>
</feature>
<evidence type="ECO:0000259" key="6">
    <source>
        <dbReference type="Pfam" id="PF03828"/>
    </source>
</evidence>
<dbReference type="GO" id="GO:1990817">
    <property type="term" value="F:poly(A) RNA polymerase activity"/>
    <property type="evidence" value="ECO:0007669"/>
    <property type="project" value="UniProtKB-ARBA"/>
</dbReference>
<dbReference type="SUPFAM" id="SSF81631">
    <property type="entry name" value="PAP/OAS1 substrate-binding domain"/>
    <property type="match status" value="1"/>
</dbReference>
<dbReference type="InterPro" id="IPR054708">
    <property type="entry name" value="MTPAP-like_central"/>
</dbReference>
<dbReference type="Pfam" id="PF03828">
    <property type="entry name" value="PAP_assoc"/>
    <property type="match status" value="1"/>
</dbReference>
<dbReference type="GO" id="GO:0031123">
    <property type="term" value="P:RNA 3'-end processing"/>
    <property type="evidence" value="ECO:0007669"/>
    <property type="project" value="TreeGrafter"/>
</dbReference>
<dbReference type="Proteomes" id="UP000024635">
    <property type="component" value="Unassembled WGS sequence"/>
</dbReference>
<dbReference type="Gene3D" id="3.30.460.10">
    <property type="entry name" value="Beta Polymerase, domain 2"/>
    <property type="match status" value="1"/>
</dbReference>
<dbReference type="GO" id="GO:0046872">
    <property type="term" value="F:metal ion binding"/>
    <property type="evidence" value="ECO:0007669"/>
    <property type="project" value="UniProtKB-KW"/>
</dbReference>
<comment type="cofactor">
    <cofactor evidence="2">
        <name>Mg(2+)</name>
        <dbReference type="ChEBI" id="CHEBI:18420"/>
    </cofactor>
</comment>
<keyword evidence="9" id="KW-1185">Reference proteome</keyword>
<keyword evidence="4" id="KW-0479">Metal-binding</keyword>
<dbReference type="AlphaFoldDB" id="A0A016UU39"/>
<evidence type="ECO:0000313" key="9">
    <source>
        <dbReference type="Proteomes" id="UP000024635"/>
    </source>
</evidence>
<dbReference type="PANTHER" id="PTHR12271">
    <property type="entry name" value="POLY A POLYMERASE CID PAP -RELATED"/>
    <property type="match status" value="1"/>
</dbReference>
<comment type="caution">
    <text evidence="8">The sequence shown here is derived from an EMBL/GenBank/DDBJ whole genome shotgun (WGS) entry which is preliminary data.</text>
</comment>